<dbReference type="InterPro" id="IPR001304">
    <property type="entry name" value="C-type_lectin-like"/>
</dbReference>
<dbReference type="InterPro" id="IPR033989">
    <property type="entry name" value="CD209-like_CTLD"/>
</dbReference>
<dbReference type="EMBL" id="CAUEEQ010011438">
    <property type="protein sequence ID" value="CAJ0935629.1"/>
    <property type="molecule type" value="Genomic_DNA"/>
</dbReference>
<organism evidence="6 7">
    <name type="scientific">Ranitomeya imitator</name>
    <name type="common">mimic poison frog</name>
    <dbReference type="NCBI Taxonomy" id="111125"/>
    <lineage>
        <taxon>Eukaryota</taxon>
        <taxon>Metazoa</taxon>
        <taxon>Chordata</taxon>
        <taxon>Craniata</taxon>
        <taxon>Vertebrata</taxon>
        <taxon>Euteleostomi</taxon>
        <taxon>Amphibia</taxon>
        <taxon>Batrachia</taxon>
        <taxon>Anura</taxon>
        <taxon>Neobatrachia</taxon>
        <taxon>Hyloidea</taxon>
        <taxon>Dendrobatidae</taxon>
        <taxon>Dendrobatinae</taxon>
        <taxon>Ranitomeya</taxon>
    </lineage>
</organism>
<dbReference type="Pfam" id="PF00059">
    <property type="entry name" value="Lectin_C"/>
    <property type="match status" value="7"/>
</dbReference>
<feature type="domain" description="C-type lectin" evidence="5">
    <location>
        <begin position="1183"/>
        <end position="1290"/>
    </location>
</feature>
<name>A0ABN9L818_9NEOB</name>
<feature type="compositionally biased region" description="Polar residues" evidence="3">
    <location>
        <begin position="733"/>
        <end position="758"/>
    </location>
</feature>
<keyword evidence="2" id="KW-1015">Disulfide bond</keyword>
<evidence type="ECO:0000256" key="2">
    <source>
        <dbReference type="ARBA" id="ARBA00023157"/>
    </source>
</evidence>
<feature type="domain" description="C-type lectin" evidence="5">
    <location>
        <begin position="1324"/>
        <end position="1435"/>
    </location>
</feature>
<sequence>MEAGRAARGRTVLGRPLLQRQGVPLLQGCGADSLLRRPGVRLAPVSRMCPRRSRRRLPLSRGVRIRCPTRQRRPGAAGLTDTSKAHRWTGRWRIGPFVDVRIPALRLEGPQIPCSPAFAILASVIGEKAPENCSGLFCYMDSISEAHRVYGGQAWLRKNLHSALLHSEVVSEKLRKEVTLGRMAGPFDHTPLEDLVVSPLGVVPKKEAGKFRLIQHLSYPKGIVIDTVRWEFRLPEDKLAGLREDVGRTGRLPEHKEDLAVWSEFLKSYNVRSLSVIGPGGGDGRFGVPSRTLASGVRDAQALIKASLAPRTWEAYQAIWWEWEVLLAAASGGLSHQDQFTAVFKKAIASVGLDGACFAPHSFRIGATTEAAIGGLGDSAIRRIGHQGLLVWILGHSYVHWGALRADVRTEGRQLGFDRSVAVIRCLGFRGMAWNRVFREIHNSVRLDRAPDVLVLHMGEPVVEPDVVKCDPGWQSYGTNCYRLTNEKKSWQEAKKTCVRSEGNLVSVHSLLELEFVTKQIKQDVEELWIGLNDIKHQMNFEWSDGSAVTFTSWHPFEPNNFRDSMEDCVTIWGPEGKWNDSPCNQTSPFICKKPGQPIEGTTEDHHEPCQKVRHHDVTTCSMTLQRTVTRPEVLAYSEKTEQGWSWHMPSCYWLSDEQVTYNEAIKSCSGRASRLLIIQNRFDQAFVNSLLYESEGSYYWTALQDINRTGIFRWYNGEEVTYTHWNRGEPDSASNGPSVTRSSANTPSVNGSCPDDWSSSPTLRHCYKVFHSENSQDKKTWGSAQQSCREIGAQLLSISSVAEEQHVAQILSKIFGESDPEAHEQHLFWIGLYRGDPSGDHSWVWSDGLGYAYHNFDRSNQDNDDIRRCAVLNLSSLQWVALECESPTDWICKLPKGTSIKEPDVPKAGNTEWVKFENSEYKFFEHRSTWLQAQRICTWFRAELVSVHSQAELDFLGQNLQKFSRGQEQHWWIGLHTYENDLRFRWSDMSVLNFVNWAQGRPGPITREKKCVYTMVNREKHCTANKPPYLDKPEMCFGVRADNKVDIKTWQQARDSCKILSAEIATIDNYLEQAFITSILPNITTDLWIGLHNGRQRFQWEEGQPLSYVNWAPRAPSRQSASNGKMISCAAVWHGSPPQFTGRWEDKLCLEKYGYICQINKVAALGPSSETFPFPPGSTLRYRNNSYLILQKPMTWSDARLLCETRNATLASIIDPFQQAYLTLAATGQKTPLWIGLSNEDGSRSYSWLTNDRLSYTNWRDGEPQYMSSCVYMDKQGTWSPSDCNRKLPGAVCSFNTPSSRPHKWSLNSTCPNAVGDSDWIPFRDYCYSFHMEVTVGQKDAAKRCQKVGGEVLTIVDETENLFVWEHLQTYESQAKGAWLGMSFSTREGSLLWNDNTPVNYSNWGQHDSGPSLLSPNSCYWIEGSNGVWSLGSCTNISKGVICKLSRVEEIKLDRSVLPQHSTAVAVVVLSTFALCILIVVIIYLYRRRKLAAQQGAFESARYSRTSTGPEGSIEKNILVSDMEMNEQQD</sequence>
<evidence type="ECO:0000313" key="6">
    <source>
        <dbReference type="EMBL" id="CAJ0935629.1"/>
    </source>
</evidence>
<dbReference type="SMART" id="SM00034">
    <property type="entry name" value="CLECT"/>
    <property type="match status" value="7"/>
</dbReference>
<dbReference type="CDD" id="cd03590">
    <property type="entry name" value="CLECT_DC-SIGN_like"/>
    <property type="match status" value="1"/>
</dbReference>
<comment type="caution">
    <text evidence="6">The sequence shown here is derived from an EMBL/GenBank/DDBJ whole genome shotgun (WGS) entry which is preliminary data.</text>
</comment>
<keyword evidence="7" id="KW-1185">Reference proteome</keyword>
<dbReference type="Gene3D" id="3.10.100.10">
    <property type="entry name" value="Mannose-Binding Protein A, subunit A"/>
    <property type="match status" value="7"/>
</dbReference>
<accession>A0ABN9L818</accession>
<proteinExistence type="predicted"/>
<evidence type="ECO:0000256" key="3">
    <source>
        <dbReference type="SAM" id="MobiDB-lite"/>
    </source>
</evidence>
<protein>
    <recommendedName>
        <fullName evidence="5">C-type lectin domain-containing protein</fullName>
    </recommendedName>
</protein>
<reference evidence="6" key="1">
    <citation type="submission" date="2023-07" db="EMBL/GenBank/DDBJ databases">
        <authorList>
            <person name="Stuckert A."/>
        </authorList>
    </citation>
    <scope>NUCLEOTIDE SEQUENCE</scope>
</reference>
<dbReference type="CDD" id="cd00037">
    <property type="entry name" value="CLECT"/>
    <property type="match status" value="6"/>
</dbReference>
<dbReference type="PROSITE" id="PS00615">
    <property type="entry name" value="C_TYPE_LECTIN_1"/>
    <property type="match status" value="1"/>
</dbReference>
<feature type="domain" description="C-type lectin" evidence="5">
    <location>
        <begin position="648"/>
        <end position="760"/>
    </location>
</feature>
<keyword evidence="1" id="KW-0430">Lectin</keyword>
<feature type="region of interest" description="Disordered" evidence="3">
    <location>
        <begin position="727"/>
        <end position="758"/>
    </location>
</feature>
<feature type="domain" description="C-type lectin" evidence="5">
    <location>
        <begin position="917"/>
        <end position="1013"/>
    </location>
</feature>
<keyword evidence="4" id="KW-0472">Membrane</keyword>
<feature type="transmembrane region" description="Helical" evidence="4">
    <location>
        <begin position="1465"/>
        <end position="1487"/>
    </location>
</feature>
<keyword evidence="4" id="KW-1133">Transmembrane helix</keyword>
<evidence type="ECO:0000256" key="1">
    <source>
        <dbReference type="ARBA" id="ARBA00022734"/>
    </source>
</evidence>
<dbReference type="InterPro" id="IPR050111">
    <property type="entry name" value="C-type_lectin/snaclec_domain"/>
</dbReference>
<dbReference type="PANTHER" id="PTHR22803">
    <property type="entry name" value="MANNOSE, PHOSPHOLIPASE, LECTIN RECEPTOR RELATED"/>
    <property type="match status" value="1"/>
</dbReference>
<feature type="domain" description="C-type lectin" evidence="5">
    <location>
        <begin position="763"/>
        <end position="894"/>
    </location>
</feature>
<dbReference type="SUPFAM" id="SSF56436">
    <property type="entry name" value="C-type lectin-like"/>
    <property type="match status" value="7"/>
</dbReference>
<feature type="domain" description="C-type lectin" evidence="5">
    <location>
        <begin position="477"/>
        <end position="593"/>
    </location>
</feature>
<dbReference type="InterPro" id="IPR018378">
    <property type="entry name" value="C-type_lectin_CS"/>
</dbReference>
<feature type="domain" description="C-type lectin" evidence="5">
    <location>
        <begin position="1033"/>
        <end position="1159"/>
    </location>
</feature>
<keyword evidence="4" id="KW-0812">Transmembrane</keyword>
<dbReference type="InterPro" id="IPR016186">
    <property type="entry name" value="C-type_lectin-like/link_sf"/>
</dbReference>
<evidence type="ECO:0000313" key="7">
    <source>
        <dbReference type="Proteomes" id="UP001176940"/>
    </source>
</evidence>
<dbReference type="Proteomes" id="UP001176940">
    <property type="component" value="Unassembled WGS sequence"/>
</dbReference>
<gene>
    <name evidence="6" type="ORF">RIMI_LOCUS6383073</name>
</gene>
<evidence type="ECO:0000256" key="4">
    <source>
        <dbReference type="SAM" id="Phobius"/>
    </source>
</evidence>
<dbReference type="InterPro" id="IPR016187">
    <property type="entry name" value="CTDL_fold"/>
</dbReference>
<dbReference type="PROSITE" id="PS50041">
    <property type="entry name" value="C_TYPE_LECTIN_2"/>
    <property type="match status" value="7"/>
</dbReference>
<evidence type="ECO:0000259" key="5">
    <source>
        <dbReference type="PROSITE" id="PS50041"/>
    </source>
</evidence>